<dbReference type="GO" id="GO:0016020">
    <property type="term" value="C:membrane"/>
    <property type="evidence" value="ECO:0007669"/>
    <property type="project" value="UniProtKB-SubCell"/>
</dbReference>
<feature type="transmembrane region" description="Helical" evidence="6">
    <location>
        <begin position="659"/>
        <end position="676"/>
    </location>
</feature>
<feature type="transmembrane region" description="Helical" evidence="6">
    <location>
        <begin position="225"/>
        <end position="244"/>
    </location>
</feature>
<accession>A0A1B0FNM5</accession>
<evidence type="ECO:0000256" key="2">
    <source>
        <dbReference type="ARBA" id="ARBA00022448"/>
    </source>
</evidence>
<evidence type="ECO:0000256" key="4">
    <source>
        <dbReference type="ARBA" id="ARBA00022989"/>
    </source>
</evidence>
<dbReference type="VEuPathDB" id="VectorBase:GMOY005501"/>
<feature type="transmembrane region" description="Helical" evidence="6">
    <location>
        <begin position="562"/>
        <end position="589"/>
    </location>
</feature>
<protein>
    <recommendedName>
        <fullName evidence="7">Major facilitator superfamily (MFS) profile domain-containing protein</fullName>
    </recommendedName>
</protein>
<proteinExistence type="predicted"/>
<feature type="transmembrane region" description="Helical" evidence="6">
    <location>
        <begin position="601"/>
        <end position="622"/>
    </location>
</feature>
<organism evidence="8 9">
    <name type="scientific">Glossina morsitans morsitans</name>
    <name type="common">Savannah tsetse fly</name>
    <dbReference type="NCBI Taxonomy" id="37546"/>
    <lineage>
        <taxon>Eukaryota</taxon>
        <taxon>Metazoa</taxon>
        <taxon>Ecdysozoa</taxon>
        <taxon>Arthropoda</taxon>
        <taxon>Hexapoda</taxon>
        <taxon>Insecta</taxon>
        <taxon>Pterygota</taxon>
        <taxon>Neoptera</taxon>
        <taxon>Endopterygota</taxon>
        <taxon>Diptera</taxon>
        <taxon>Brachycera</taxon>
        <taxon>Muscomorpha</taxon>
        <taxon>Hippoboscoidea</taxon>
        <taxon>Glossinidae</taxon>
        <taxon>Glossina</taxon>
    </lineage>
</organism>
<feature type="transmembrane region" description="Helical" evidence="6">
    <location>
        <begin position="731"/>
        <end position="750"/>
    </location>
</feature>
<feature type="transmembrane region" description="Helical" evidence="6">
    <location>
        <begin position="56"/>
        <end position="80"/>
    </location>
</feature>
<feature type="transmembrane region" description="Helical" evidence="6">
    <location>
        <begin position="505"/>
        <end position="523"/>
    </location>
</feature>
<feature type="transmembrane region" description="Helical" evidence="6">
    <location>
        <begin position="634"/>
        <end position="653"/>
    </location>
</feature>
<keyword evidence="5 6" id="KW-0472">Membrane</keyword>
<name>A0A1B0FNM5_GLOMM</name>
<keyword evidence="2" id="KW-0813">Transport</keyword>
<feature type="domain" description="Major facilitator superfamily (MFS) profile" evidence="7">
    <location>
        <begin position="56"/>
        <end position="529"/>
    </location>
</feature>
<feature type="transmembrane region" description="Helical" evidence="6">
    <location>
        <begin position="444"/>
        <end position="465"/>
    </location>
</feature>
<evidence type="ECO:0000256" key="1">
    <source>
        <dbReference type="ARBA" id="ARBA00004141"/>
    </source>
</evidence>
<dbReference type="PANTHER" id="PTHR23511">
    <property type="entry name" value="SYNAPTIC VESICLE GLYCOPROTEIN 2"/>
    <property type="match status" value="1"/>
</dbReference>
<sequence length="1006" mass="112513">MCEFKDKQDSVASEKTKLTVATVEGGNIIAGQPELSKGTEYFENALEVTTFGKFNYLLILISGVILANVLLETLGISFVLPVSQCDLNLTVYQRGVMSAIGFAGIISSSHLWGFLADTTGRRSIIRPTLLMGFVFTVVSSFSTNFWSLVILRFLNGFCISGGSATIYAYLGEFHTEKNRSRAIMGSAFIFGVGAMIMPGIAWLVINQEWRLPLTFLGLTYKPWRLFMVVCGIPGFLCGLSLFRIPESPKFLLSQGQEEECLQVLKDIYRFNTGKLKETFPVAHVIEDLDNNTRRHSSDERDKNPITALLISMWSQTQPLFNREYVMTTVLICTIQFWTFVTSNGMYMWFPDILNSVAEFMNANPDSSAYICNVVYEKHESILQFELARNVSDTMMERCNEKLDISTYQKSLILEFLYAVGFACIAVCGACGIAAPLISQPNIALYMYLILLLCGLGINVLSAATVDLYPTRLRAMAVCISLMMGRLGSVVGANIVGALITNHCEITFISSGVSLILAVLPVSVQEVSVQESGVVDNDKKKRPDESIPYSEALERTKFGRFNYYIIILSGLVLSNVLLETSGVAFIMPVAQCDLGLTNFRKGLLSAIGYVGMILSSHLWGFLADTKGRRRVIRPTILASFVVTLFSSFATNFWLILILRLLNGFFISGGSATIYAYLGEFHMDRTRSRAMMGSAFIFALGAMCMPFLAFIVINQDWSFPLPFLGIIYKPWRLFIIVCGITGLFCGLSLYYLPESPKYLLSAKREEEAKQVLQKIYRINCGKDELKLPHLLPEDDCAEIKIAMKSDSLLKTFLNTMWNQTIPLFHKKYLRSTLIVCTTQFWIYLIVNGLYMWFPHIINSMSEFMNTHPGENKLLCQIVYDKDEFLYHNDGSMECTNKLEDTTFMYSLLMEILYASSFAFLGVAINVLGAATVELYPTQLRAMAMCISLMMGRVGSVVGTNFVGALLSSYCELTFYISCFAMISCAFLILFLPKSIKDKTGKESNSNEC</sequence>
<feature type="domain" description="Major facilitator superfamily (MFS) profile" evidence="7">
    <location>
        <begin position="562"/>
        <end position="993"/>
    </location>
</feature>
<evidence type="ECO:0000259" key="7">
    <source>
        <dbReference type="PROSITE" id="PS50850"/>
    </source>
</evidence>
<feature type="transmembrane region" description="Helical" evidence="6">
    <location>
        <begin position="688"/>
        <end position="711"/>
    </location>
</feature>
<dbReference type="InterPro" id="IPR036259">
    <property type="entry name" value="MFS_trans_sf"/>
</dbReference>
<dbReference type="PANTHER" id="PTHR23511:SF37">
    <property type="entry name" value="MAJOR FACILITATOR SUPERFAMILY (MFS) PROFILE DOMAIN-CONTAINING PROTEIN-RELATED"/>
    <property type="match status" value="1"/>
</dbReference>
<keyword evidence="9" id="KW-1185">Reference proteome</keyword>
<evidence type="ECO:0000313" key="8">
    <source>
        <dbReference type="EnsemblMetazoa" id="GMOY005501-PA"/>
    </source>
</evidence>
<feature type="transmembrane region" description="Helical" evidence="6">
    <location>
        <begin position="182"/>
        <end position="205"/>
    </location>
</feature>
<dbReference type="EMBL" id="CCAG010023315">
    <property type="status" value="NOT_ANNOTATED_CDS"/>
    <property type="molecule type" value="Genomic_DNA"/>
</dbReference>
<comment type="subcellular location">
    <subcellularLocation>
        <location evidence="1">Membrane</location>
        <topology evidence="1">Multi-pass membrane protein</topology>
    </subcellularLocation>
</comment>
<keyword evidence="3 6" id="KW-0812">Transmembrane</keyword>
<dbReference type="AlphaFoldDB" id="A0A1B0FNM5"/>
<dbReference type="Gene3D" id="1.20.1250.20">
    <property type="entry name" value="MFS general substrate transporter like domains"/>
    <property type="match status" value="3"/>
</dbReference>
<dbReference type="EnsemblMetazoa" id="GMOY005501-RA">
    <property type="protein sequence ID" value="GMOY005501-PA"/>
    <property type="gene ID" value="GMOY005501"/>
</dbReference>
<dbReference type="PhylomeDB" id="A0A1B0FNM5"/>
<dbReference type="STRING" id="37546.A0A1B0FNM5"/>
<feature type="transmembrane region" description="Helical" evidence="6">
    <location>
        <begin position="92"/>
        <end position="112"/>
    </location>
</feature>
<reference evidence="8" key="1">
    <citation type="submission" date="2020-05" db="UniProtKB">
        <authorList>
            <consortium name="EnsemblMetazoa"/>
        </authorList>
    </citation>
    <scope>IDENTIFICATION</scope>
    <source>
        <strain evidence="8">Yale</strain>
    </source>
</reference>
<dbReference type="InterPro" id="IPR020846">
    <property type="entry name" value="MFS_dom"/>
</dbReference>
<dbReference type="Proteomes" id="UP000092444">
    <property type="component" value="Unassembled WGS sequence"/>
</dbReference>
<feature type="transmembrane region" description="Helical" evidence="6">
    <location>
        <begin position="970"/>
        <end position="989"/>
    </location>
</feature>
<dbReference type="PROSITE" id="PS50850">
    <property type="entry name" value="MFS"/>
    <property type="match status" value="2"/>
</dbReference>
<feature type="transmembrane region" description="Helical" evidence="6">
    <location>
        <begin position="149"/>
        <end position="170"/>
    </location>
</feature>
<evidence type="ECO:0000256" key="3">
    <source>
        <dbReference type="ARBA" id="ARBA00022692"/>
    </source>
</evidence>
<evidence type="ECO:0000256" key="6">
    <source>
        <dbReference type="SAM" id="Phobius"/>
    </source>
</evidence>
<dbReference type="InterPro" id="IPR011701">
    <property type="entry name" value="MFS"/>
</dbReference>
<dbReference type="Pfam" id="PF07690">
    <property type="entry name" value="MFS_1"/>
    <property type="match status" value="2"/>
</dbReference>
<feature type="transmembrane region" description="Helical" evidence="6">
    <location>
        <begin position="942"/>
        <end position="964"/>
    </location>
</feature>
<feature type="transmembrane region" description="Helical" evidence="6">
    <location>
        <begin position="415"/>
        <end position="438"/>
    </location>
</feature>
<dbReference type="SUPFAM" id="SSF103473">
    <property type="entry name" value="MFS general substrate transporter"/>
    <property type="match status" value="3"/>
</dbReference>
<dbReference type="GO" id="GO:0022857">
    <property type="term" value="F:transmembrane transporter activity"/>
    <property type="evidence" value="ECO:0007669"/>
    <property type="project" value="InterPro"/>
</dbReference>
<feature type="transmembrane region" description="Helical" evidence="6">
    <location>
        <begin position="477"/>
        <end position="499"/>
    </location>
</feature>
<keyword evidence="4 6" id="KW-1133">Transmembrane helix</keyword>
<feature type="transmembrane region" description="Helical" evidence="6">
    <location>
        <begin position="124"/>
        <end position="143"/>
    </location>
</feature>
<evidence type="ECO:0000256" key="5">
    <source>
        <dbReference type="ARBA" id="ARBA00023136"/>
    </source>
</evidence>
<evidence type="ECO:0000313" key="9">
    <source>
        <dbReference type="Proteomes" id="UP000092444"/>
    </source>
</evidence>
<feature type="transmembrane region" description="Helical" evidence="6">
    <location>
        <begin position="831"/>
        <end position="851"/>
    </location>
</feature>
<feature type="transmembrane region" description="Helical" evidence="6">
    <location>
        <begin position="909"/>
        <end position="930"/>
    </location>
</feature>